<dbReference type="EMBL" id="BGPR01034098">
    <property type="protein sequence ID" value="GBO08304.1"/>
    <property type="molecule type" value="Genomic_DNA"/>
</dbReference>
<dbReference type="Proteomes" id="UP000499080">
    <property type="component" value="Unassembled WGS sequence"/>
</dbReference>
<dbReference type="OrthoDB" id="6411667at2759"/>
<accession>A0A4Y2U8C8</accession>
<gene>
    <name evidence="2" type="ORF">AVEN_80507_1</name>
</gene>
<dbReference type="AlphaFoldDB" id="A0A4Y2U8C8"/>
<comment type="caution">
    <text evidence="2">The sequence shown here is derived from an EMBL/GenBank/DDBJ whole genome shotgun (WGS) entry which is preliminary data.</text>
</comment>
<dbReference type="Gene3D" id="2.30.31.10">
    <property type="entry name" value="Transcriptional Coactivator Pc4, Chain A"/>
    <property type="match status" value="1"/>
</dbReference>
<organism evidence="2 3">
    <name type="scientific">Araneus ventricosus</name>
    <name type="common">Orbweaver spider</name>
    <name type="synonym">Epeira ventricosa</name>
    <dbReference type="NCBI Taxonomy" id="182803"/>
    <lineage>
        <taxon>Eukaryota</taxon>
        <taxon>Metazoa</taxon>
        <taxon>Ecdysozoa</taxon>
        <taxon>Arthropoda</taxon>
        <taxon>Chelicerata</taxon>
        <taxon>Arachnida</taxon>
        <taxon>Araneae</taxon>
        <taxon>Araneomorphae</taxon>
        <taxon>Entelegynae</taxon>
        <taxon>Araneoidea</taxon>
        <taxon>Araneidae</taxon>
        <taxon>Araneus</taxon>
    </lineage>
</organism>
<reference evidence="2 3" key="1">
    <citation type="journal article" date="2019" name="Sci. Rep.">
        <title>Orb-weaving spider Araneus ventricosus genome elucidates the spidroin gene catalogue.</title>
        <authorList>
            <person name="Kono N."/>
            <person name="Nakamura H."/>
            <person name="Ohtoshi R."/>
            <person name="Moran D.A.P."/>
            <person name="Shinohara A."/>
            <person name="Yoshida Y."/>
            <person name="Fujiwara M."/>
            <person name="Mori M."/>
            <person name="Tomita M."/>
            <person name="Arakawa K."/>
        </authorList>
    </citation>
    <scope>NUCLEOTIDE SEQUENCE [LARGE SCALE GENOMIC DNA]</scope>
</reference>
<dbReference type="InterPro" id="IPR003173">
    <property type="entry name" value="PC4_C"/>
</dbReference>
<feature type="domain" description="Transcriptional coactivator p15 (PC4) C-terminal" evidence="1">
    <location>
        <begin position="54"/>
        <end position="94"/>
    </location>
</feature>
<dbReference type="SUPFAM" id="SSF54447">
    <property type="entry name" value="ssDNA-binding transcriptional regulator domain"/>
    <property type="match status" value="1"/>
</dbReference>
<evidence type="ECO:0000313" key="3">
    <source>
        <dbReference type="Proteomes" id="UP000499080"/>
    </source>
</evidence>
<dbReference type="Pfam" id="PF02229">
    <property type="entry name" value="PC4"/>
    <property type="match status" value="1"/>
</dbReference>
<evidence type="ECO:0000259" key="1">
    <source>
        <dbReference type="Pfam" id="PF02229"/>
    </source>
</evidence>
<keyword evidence="3" id="KW-1185">Reference proteome</keyword>
<dbReference type="GO" id="GO:0006355">
    <property type="term" value="P:regulation of DNA-templated transcription"/>
    <property type="evidence" value="ECO:0007669"/>
    <property type="project" value="InterPro"/>
</dbReference>
<name>A0A4Y2U8C8_ARAVE</name>
<dbReference type="GO" id="GO:0003677">
    <property type="term" value="F:DNA binding"/>
    <property type="evidence" value="ECO:0007669"/>
    <property type="project" value="InterPro"/>
</dbReference>
<proteinExistence type="predicted"/>
<evidence type="ECO:0000313" key="2">
    <source>
        <dbReference type="EMBL" id="GBO08304.1"/>
    </source>
</evidence>
<protein>
    <recommendedName>
        <fullName evidence="1">Transcriptional coactivator p15 (PC4) C-terminal domain-containing protein</fullName>
    </recommendedName>
</protein>
<dbReference type="InterPro" id="IPR009044">
    <property type="entry name" value="ssDNA-bd_transcriptional_reg"/>
</dbReference>
<sequence>MSFSKVGGILKRKSEQQDKMPKKLCSNERKGSEITLNFFSQNMVHVGGDVYTYVNTFKGQTRVHIRVFSKDENGSLHPTKNGVFLKLLVWSDLLRKMCHFEPSKDPDAVLTVRKDVCLFNHTVNYRCCVNLQRLFQRKDLSFQLLPELVVLRDDQFNKLRDSHELVLESIKHKLLTYTLKEFVLSEMDKHPDDGRWNLYDGETPAGVEELTDALCKQLTDFISSNLLVIVKKNCDFCSCGFSVLHNCMVSGRKDCFNIHFEEALYNVDWHVLAVNFVNVNINRPYLRQLADEFFEILETKCFFEKVEEMYVNEHSTDIVFHPL</sequence>